<name>A0ABM8AUL2_9BACT</name>
<dbReference type="PANTHER" id="PTHR42734">
    <property type="entry name" value="METAL TRANSPORT SYSTEM ATP-BINDING PROTEIN TM_0124-RELATED"/>
    <property type="match status" value="1"/>
</dbReference>
<evidence type="ECO:0000259" key="5">
    <source>
        <dbReference type="PROSITE" id="PS50893"/>
    </source>
</evidence>
<protein>
    <submittedName>
        <fullName evidence="6">Zinc ABC transporter ATP-binding protein</fullName>
    </submittedName>
</protein>
<proteinExistence type="inferred from homology"/>
<dbReference type="SUPFAM" id="SSF52540">
    <property type="entry name" value="P-loop containing nucleoside triphosphate hydrolases"/>
    <property type="match status" value="1"/>
</dbReference>
<keyword evidence="2" id="KW-0813">Transport</keyword>
<evidence type="ECO:0000313" key="7">
    <source>
        <dbReference type="Proteomes" id="UP001061361"/>
    </source>
</evidence>
<evidence type="ECO:0000256" key="2">
    <source>
        <dbReference type="ARBA" id="ARBA00022448"/>
    </source>
</evidence>
<evidence type="ECO:0000256" key="4">
    <source>
        <dbReference type="ARBA" id="ARBA00022840"/>
    </source>
</evidence>
<gene>
    <name evidence="6" type="ORF">JCM14722_26960</name>
</gene>
<dbReference type="InterPro" id="IPR017871">
    <property type="entry name" value="ABC_transporter-like_CS"/>
</dbReference>
<sequence length="279" mass="29395">MSENVIEFRGVSFSHGGTVILEDVNLSIEAGDYLAVLGPNGGGKSTLLKLMLGLIRPDSGVVRILGEEPGAAGGRIGYLPQHTHVAQSFPISVLDAVCMGLVKPGFGGIAGLSCSPDEQDKARRALERVNLLQYADRGLAGLSGGQKQRVFIARALVADPELLLLDEPTASVDSASRNALFTLLVDLNADMTIVMVSHDISALAKGVKSVACVNRKVHFHAAPAITGDMYQSTYGTPGTGTCPVELVTHGHVPHRVLGAHDLGCDCEHGCFHTHDEESE</sequence>
<dbReference type="PROSITE" id="PS50893">
    <property type="entry name" value="ABC_TRANSPORTER_2"/>
    <property type="match status" value="1"/>
</dbReference>
<dbReference type="PANTHER" id="PTHR42734:SF17">
    <property type="entry name" value="METAL TRANSPORT SYSTEM ATP-BINDING PROTEIN TM_0124-RELATED"/>
    <property type="match status" value="1"/>
</dbReference>
<dbReference type="Gene3D" id="3.40.50.300">
    <property type="entry name" value="P-loop containing nucleotide triphosphate hydrolases"/>
    <property type="match status" value="1"/>
</dbReference>
<evidence type="ECO:0000313" key="6">
    <source>
        <dbReference type="EMBL" id="BDQ35154.1"/>
    </source>
</evidence>
<keyword evidence="7" id="KW-1185">Reference proteome</keyword>
<organism evidence="6 7">
    <name type="scientific">Pseudodesulfovibrio portus</name>
    <dbReference type="NCBI Taxonomy" id="231439"/>
    <lineage>
        <taxon>Bacteria</taxon>
        <taxon>Pseudomonadati</taxon>
        <taxon>Thermodesulfobacteriota</taxon>
        <taxon>Desulfovibrionia</taxon>
        <taxon>Desulfovibrionales</taxon>
        <taxon>Desulfovibrionaceae</taxon>
    </lineage>
</organism>
<dbReference type="InterPro" id="IPR003439">
    <property type="entry name" value="ABC_transporter-like_ATP-bd"/>
</dbReference>
<dbReference type="InterPro" id="IPR027417">
    <property type="entry name" value="P-loop_NTPase"/>
</dbReference>
<dbReference type="GO" id="GO:0005524">
    <property type="term" value="F:ATP binding"/>
    <property type="evidence" value="ECO:0007669"/>
    <property type="project" value="UniProtKB-KW"/>
</dbReference>
<evidence type="ECO:0000256" key="3">
    <source>
        <dbReference type="ARBA" id="ARBA00022741"/>
    </source>
</evidence>
<keyword evidence="4 6" id="KW-0067">ATP-binding</keyword>
<dbReference type="EMBL" id="AP026708">
    <property type="protein sequence ID" value="BDQ35154.1"/>
    <property type="molecule type" value="Genomic_DNA"/>
</dbReference>
<dbReference type="InterPro" id="IPR003593">
    <property type="entry name" value="AAA+_ATPase"/>
</dbReference>
<dbReference type="CDD" id="cd03235">
    <property type="entry name" value="ABC_Metallic_Cations"/>
    <property type="match status" value="1"/>
</dbReference>
<accession>A0ABM8AUL2</accession>
<evidence type="ECO:0000256" key="1">
    <source>
        <dbReference type="ARBA" id="ARBA00005417"/>
    </source>
</evidence>
<reference evidence="6" key="1">
    <citation type="submission" date="2022-08" db="EMBL/GenBank/DDBJ databases">
        <title>Genome Sequence of the sulphate-reducing bacterium, Pseudodesulfovibrio portus JCM14722.</title>
        <authorList>
            <person name="Kondo R."/>
            <person name="Kataoka T."/>
        </authorList>
    </citation>
    <scope>NUCLEOTIDE SEQUENCE</scope>
    <source>
        <strain evidence="6">JCM 14722</strain>
    </source>
</reference>
<dbReference type="Pfam" id="PF00005">
    <property type="entry name" value="ABC_tran"/>
    <property type="match status" value="1"/>
</dbReference>
<dbReference type="InterPro" id="IPR050153">
    <property type="entry name" value="Metal_Ion_Import_ABC"/>
</dbReference>
<feature type="domain" description="ABC transporter" evidence="5">
    <location>
        <begin position="6"/>
        <end position="246"/>
    </location>
</feature>
<dbReference type="PROSITE" id="PS00211">
    <property type="entry name" value="ABC_TRANSPORTER_1"/>
    <property type="match status" value="1"/>
</dbReference>
<dbReference type="Proteomes" id="UP001061361">
    <property type="component" value="Chromosome"/>
</dbReference>
<comment type="similarity">
    <text evidence="1">Belongs to the ABC transporter superfamily.</text>
</comment>
<dbReference type="RefSeq" id="WP_264982042.1">
    <property type="nucleotide sequence ID" value="NZ_AP026708.1"/>
</dbReference>
<keyword evidence="3" id="KW-0547">Nucleotide-binding</keyword>
<dbReference type="SMART" id="SM00382">
    <property type="entry name" value="AAA"/>
    <property type="match status" value="1"/>
</dbReference>